<dbReference type="Gene3D" id="3.20.20.140">
    <property type="entry name" value="Metal-dependent hydrolases"/>
    <property type="match status" value="1"/>
</dbReference>
<sequence length="63" mass="6831">MTPALAIRAATLDAAKVIGREGELGSITPGKFADLVAERGKPMADIHVMEHIARFIKRGEVFR</sequence>
<dbReference type="EMBL" id="VCAO01000005">
    <property type="protein sequence ID" value="TMM47185.1"/>
    <property type="molecule type" value="Genomic_DNA"/>
</dbReference>
<dbReference type="OrthoDB" id="9765769at2"/>
<evidence type="ECO:0000259" key="1">
    <source>
        <dbReference type="Pfam" id="PF01979"/>
    </source>
</evidence>
<name>A0A5S3P3A4_9SPHN</name>
<feature type="domain" description="Amidohydrolase-related" evidence="1">
    <location>
        <begin position="1"/>
        <end position="60"/>
    </location>
</feature>
<accession>A0A5S3P3A4</accession>
<dbReference type="SUPFAM" id="SSF51338">
    <property type="entry name" value="Composite domain of metallo-dependent hydrolases"/>
    <property type="match status" value="1"/>
</dbReference>
<dbReference type="PANTHER" id="PTHR43135:SF3">
    <property type="entry name" value="ALPHA-D-RIBOSE 1-METHYLPHOSPHONATE 5-TRIPHOSPHATE DIPHOSPHATASE"/>
    <property type="match status" value="1"/>
</dbReference>
<proteinExistence type="predicted"/>
<dbReference type="InterPro" id="IPR011059">
    <property type="entry name" value="Metal-dep_hydrolase_composite"/>
</dbReference>
<organism evidence="2 3">
    <name type="scientific">Qipengyuania marisflavi</name>
    <dbReference type="NCBI Taxonomy" id="2486356"/>
    <lineage>
        <taxon>Bacteria</taxon>
        <taxon>Pseudomonadati</taxon>
        <taxon>Pseudomonadota</taxon>
        <taxon>Alphaproteobacteria</taxon>
        <taxon>Sphingomonadales</taxon>
        <taxon>Erythrobacteraceae</taxon>
        <taxon>Qipengyuania</taxon>
    </lineage>
</organism>
<dbReference type="PANTHER" id="PTHR43135">
    <property type="entry name" value="ALPHA-D-RIBOSE 1-METHYLPHOSPHONATE 5-TRIPHOSPHATE DIPHOSPHATASE"/>
    <property type="match status" value="1"/>
</dbReference>
<keyword evidence="3" id="KW-1185">Reference proteome</keyword>
<dbReference type="Pfam" id="PF01979">
    <property type="entry name" value="Amidohydro_1"/>
    <property type="match status" value="1"/>
</dbReference>
<comment type="caution">
    <text evidence="2">The sequence shown here is derived from an EMBL/GenBank/DDBJ whole genome shotgun (WGS) entry which is preliminary data.</text>
</comment>
<dbReference type="AlphaFoldDB" id="A0A5S3P3A4"/>
<evidence type="ECO:0000313" key="2">
    <source>
        <dbReference type="EMBL" id="TMM47185.1"/>
    </source>
</evidence>
<gene>
    <name evidence="2" type="ORF">FEV51_10405</name>
</gene>
<protein>
    <recommendedName>
        <fullName evidence="1">Amidohydrolase-related domain-containing protein</fullName>
    </recommendedName>
</protein>
<reference evidence="2 3" key="1">
    <citation type="submission" date="2019-05" db="EMBL/GenBank/DDBJ databases">
        <title>Erythrobacter marisflavi sp. nov., isolated from isolated from water of an estuary environment.</title>
        <authorList>
            <person name="Yoon J.-H."/>
        </authorList>
    </citation>
    <scope>NUCLEOTIDE SEQUENCE [LARGE SCALE GENOMIC DNA]</scope>
    <source>
        <strain evidence="2 3">KEM-5</strain>
    </source>
</reference>
<dbReference type="Proteomes" id="UP000309668">
    <property type="component" value="Unassembled WGS sequence"/>
</dbReference>
<dbReference type="InterPro" id="IPR006680">
    <property type="entry name" value="Amidohydro-rel"/>
</dbReference>
<dbReference type="InterPro" id="IPR051781">
    <property type="entry name" value="Metallo-dep_Hydrolase"/>
</dbReference>
<evidence type="ECO:0000313" key="3">
    <source>
        <dbReference type="Proteomes" id="UP000309668"/>
    </source>
</evidence>
<dbReference type="GO" id="GO:0016810">
    <property type="term" value="F:hydrolase activity, acting on carbon-nitrogen (but not peptide) bonds"/>
    <property type="evidence" value="ECO:0007669"/>
    <property type="project" value="InterPro"/>
</dbReference>
<dbReference type="Gene3D" id="2.30.40.10">
    <property type="entry name" value="Urease, subunit C, domain 1"/>
    <property type="match status" value="1"/>
</dbReference>